<sequence>MAIYISTPEILQRYKISKGTLKNMRERGSDPFPEPIFKGHGRATNLYGVKAVASWEIRNGYLEALEIEPLISNLS</sequence>
<protein>
    <recommendedName>
        <fullName evidence="3">DNA-binding protein</fullName>
    </recommendedName>
</protein>
<dbReference type="AlphaFoldDB" id="A0A446ZIG3"/>
<reference evidence="1 2" key="1">
    <citation type="submission" date="2018-08" db="EMBL/GenBank/DDBJ databases">
        <authorList>
            <person name="Gonzaga-Molto A."/>
        </authorList>
    </citation>
    <scope>NUCLEOTIDE SEQUENCE [LARGE SCALE GENOMIC DNA]</scope>
    <source>
        <strain evidence="1">Acinetobacter calcoaceticus str. 2117</strain>
    </source>
</reference>
<evidence type="ECO:0000313" key="2">
    <source>
        <dbReference type="Proteomes" id="UP000294355"/>
    </source>
</evidence>
<organism evidence="1 2">
    <name type="scientific">Acinetobacter calcoaceticus</name>
    <dbReference type="NCBI Taxonomy" id="471"/>
    <lineage>
        <taxon>Bacteria</taxon>
        <taxon>Pseudomonadati</taxon>
        <taxon>Pseudomonadota</taxon>
        <taxon>Gammaproteobacteria</taxon>
        <taxon>Moraxellales</taxon>
        <taxon>Moraxellaceae</taxon>
        <taxon>Acinetobacter</taxon>
        <taxon>Acinetobacter calcoaceticus/baumannii complex</taxon>
    </lineage>
</organism>
<name>A0A446ZIG3_ACICA</name>
<proteinExistence type="predicted"/>
<evidence type="ECO:0008006" key="3">
    <source>
        <dbReference type="Google" id="ProtNLM"/>
    </source>
</evidence>
<accession>A0A446ZIG3</accession>
<gene>
    <name evidence="1" type="ORF">AC2117_01496</name>
</gene>
<dbReference type="OrthoDB" id="6700693at2"/>
<evidence type="ECO:0000313" key="1">
    <source>
        <dbReference type="EMBL" id="VAX44314.1"/>
    </source>
</evidence>
<dbReference type="Proteomes" id="UP000294355">
    <property type="component" value="Chromosome"/>
</dbReference>
<dbReference type="EMBL" id="LS999521">
    <property type="protein sequence ID" value="VAX44314.1"/>
    <property type="molecule type" value="Genomic_DNA"/>
</dbReference>